<reference evidence="2" key="1">
    <citation type="journal article" date="2014" name="Int. J. Syst. Evol. Microbiol.">
        <title>Complete genome sequence of Corynebacterium casei LMG S-19264T (=DSM 44701T), isolated from a smear-ripened cheese.</title>
        <authorList>
            <consortium name="US DOE Joint Genome Institute (JGI-PGF)"/>
            <person name="Walter F."/>
            <person name="Albersmeier A."/>
            <person name="Kalinowski J."/>
            <person name="Ruckert C."/>
        </authorList>
    </citation>
    <scope>NUCLEOTIDE SEQUENCE</scope>
    <source>
        <strain evidence="2">CGMCC 1.15958</strain>
    </source>
</reference>
<evidence type="ECO:0000313" key="2">
    <source>
        <dbReference type="EMBL" id="GGD53697.1"/>
    </source>
</evidence>
<dbReference type="Proteomes" id="UP000609064">
    <property type="component" value="Unassembled WGS sequence"/>
</dbReference>
<dbReference type="InterPro" id="IPR036249">
    <property type="entry name" value="Thioredoxin-like_sf"/>
</dbReference>
<reference evidence="2" key="2">
    <citation type="submission" date="2020-09" db="EMBL/GenBank/DDBJ databases">
        <authorList>
            <person name="Sun Q."/>
            <person name="Zhou Y."/>
        </authorList>
    </citation>
    <scope>NUCLEOTIDE SEQUENCE</scope>
    <source>
        <strain evidence="2">CGMCC 1.15958</strain>
    </source>
</reference>
<dbReference type="SUPFAM" id="SSF52833">
    <property type="entry name" value="Thioredoxin-like"/>
    <property type="match status" value="1"/>
</dbReference>
<name>A0A917DPD3_9BACT</name>
<evidence type="ECO:0000256" key="1">
    <source>
        <dbReference type="SAM" id="SignalP"/>
    </source>
</evidence>
<feature type="signal peptide" evidence="1">
    <location>
        <begin position="1"/>
        <end position="19"/>
    </location>
</feature>
<proteinExistence type="predicted"/>
<keyword evidence="3" id="KW-1185">Reference proteome</keyword>
<gene>
    <name evidence="2" type="ORF">GCM10011514_17300</name>
</gene>
<dbReference type="RefSeq" id="WP_188765665.1">
    <property type="nucleotide sequence ID" value="NZ_BMKK01000003.1"/>
</dbReference>
<feature type="chain" id="PRO_5037770041" description="DUF255 domain-containing protein" evidence="1">
    <location>
        <begin position="20"/>
        <end position="450"/>
    </location>
</feature>
<evidence type="ECO:0000313" key="3">
    <source>
        <dbReference type="Proteomes" id="UP000609064"/>
    </source>
</evidence>
<organism evidence="2 3">
    <name type="scientific">Emticicia aquatilis</name>
    <dbReference type="NCBI Taxonomy" id="1537369"/>
    <lineage>
        <taxon>Bacteria</taxon>
        <taxon>Pseudomonadati</taxon>
        <taxon>Bacteroidota</taxon>
        <taxon>Cytophagia</taxon>
        <taxon>Cytophagales</taxon>
        <taxon>Leadbetterellaceae</taxon>
        <taxon>Emticicia</taxon>
    </lineage>
</organism>
<keyword evidence="1" id="KW-0732">Signal</keyword>
<comment type="caution">
    <text evidence="2">The sequence shown here is derived from an EMBL/GenBank/DDBJ whole genome shotgun (WGS) entry which is preliminary data.</text>
</comment>
<accession>A0A917DPD3</accession>
<dbReference type="EMBL" id="BMKK01000003">
    <property type="protein sequence ID" value="GGD53697.1"/>
    <property type="molecule type" value="Genomic_DNA"/>
</dbReference>
<protein>
    <recommendedName>
        <fullName evidence="4">DUF255 domain-containing protein</fullName>
    </recommendedName>
</protein>
<dbReference type="Gene3D" id="1.25.40.10">
    <property type="entry name" value="Tetratricopeptide repeat domain"/>
    <property type="match status" value="1"/>
</dbReference>
<sequence>MLFRFFVVLLLLTSQIGFSQVKFENFDDLQALLTAAKTRNKLIFVQTKSDNCNQCNDVARTGLSSTKLREKYAQNFISVEIDSKSKIYGQLLEKTGLRGLPPSTFFDAEGALIYQFAMTTSAEMKYLEVADEAIANAKNPASKEFEMKYKNGNRDKAFLKKYIEYKLSVEQEADKLVDEYIDQHTIGDLSTIDNVKFLMSTAPALDSKARKIMYVLLPEKTVDSLFRALPLSERVKINNQIIDKTTRIAVRQKNVVLANRLSSFVAGTYDSDWEKANFFNQITMLNFFNAIKDTPNYLQRAEPFAEYTLMRYSPDSLLKKEEIARTRSLERSRAEVKKEGRVEIAYASFYNRYANELNNIAFNFLTYSNDLEKLAKALKWSKRALEINEELAMDKSRKKNPYMMDTYAQLLFKLGQKEEAIKWQTDVIETAKLWKADTTKFEETLEKMKK</sequence>
<dbReference type="InterPro" id="IPR011990">
    <property type="entry name" value="TPR-like_helical_dom_sf"/>
</dbReference>
<dbReference type="AlphaFoldDB" id="A0A917DPD3"/>
<dbReference type="Gene3D" id="3.40.30.10">
    <property type="entry name" value="Glutaredoxin"/>
    <property type="match status" value="1"/>
</dbReference>
<evidence type="ECO:0008006" key="4">
    <source>
        <dbReference type="Google" id="ProtNLM"/>
    </source>
</evidence>